<keyword evidence="1" id="KW-1133">Transmembrane helix</keyword>
<reference evidence="2" key="1">
    <citation type="submission" date="2019-12" db="EMBL/GenBank/DDBJ databases">
        <title>Genome sequence of Babesia ovis.</title>
        <authorList>
            <person name="Yamagishi J."/>
            <person name="Sevinc F."/>
            <person name="Xuan X."/>
        </authorList>
    </citation>
    <scope>NUCLEOTIDE SEQUENCE</scope>
    <source>
        <strain evidence="2">Selcuk</strain>
    </source>
</reference>
<keyword evidence="3" id="KW-1185">Reference proteome</keyword>
<accession>A0A9W5TDQ6</accession>
<keyword evidence="1" id="KW-0472">Membrane</keyword>
<feature type="transmembrane region" description="Helical" evidence="1">
    <location>
        <begin position="12"/>
        <end position="31"/>
    </location>
</feature>
<dbReference type="EMBL" id="BLIY01000024">
    <property type="protein sequence ID" value="GFE55891.1"/>
    <property type="molecule type" value="Genomic_DNA"/>
</dbReference>
<protein>
    <submittedName>
        <fullName evidence="2">Thiamine biosynthesis related protein, putative</fullName>
    </submittedName>
</protein>
<proteinExistence type="predicted"/>
<evidence type="ECO:0000313" key="2">
    <source>
        <dbReference type="EMBL" id="GFE55891.1"/>
    </source>
</evidence>
<evidence type="ECO:0000313" key="3">
    <source>
        <dbReference type="Proteomes" id="UP001057455"/>
    </source>
</evidence>
<keyword evidence="1" id="KW-0812">Transmembrane</keyword>
<sequence length="192" mass="21672">MVAGYQRVGKITRWVLGVTAIVSIITGHVIASKAKKEVKKQTQPAVATVCKFKLAFVDEHFNDLTKPIFDEGFDKARAEHRLNQFMDRIMTYNTRSGLGMHIKKEIQKLNPKQPIKVTVSLAEKLSKLPSGEISRKNLISVRDELIRAVYQTLYGPVVDVIREYGDLGHSTGMYMAKFIAKALETPEWIVIN</sequence>
<evidence type="ECO:0000256" key="1">
    <source>
        <dbReference type="SAM" id="Phobius"/>
    </source>
</evidence>
<organism evidence="2 3">
    <name type="scientific">Babesia ovis</name>
    <dbReference type="NCBI Taxonomy" id="5869"/>
    <lineage>
        <taxon>Eukaryota</taxon>
        <taxon>Sar</taxon>
        <taxon>Alveolata</taxon>
        <taxon>Apicomplexa</taxon>
        <taxon>Aconoidasida</taxon>
        <taxon>Piroplasmida</taxon>
        <taxon>Babesiidae</taxon>
        <taxon>Babesia</taxon>
    </lineage>
</organism>
<gene>
    <name evidence="2" type="ORF">BaOVIS_032950</name>
</gene>
<dbReference type="AlphaFoldDB" id="A0A9W5TDQ6"/>
<comment type="caution">
    <text evidence="2">The sequence shown here is derived from an EMBL/GenBank/DDBJ whole genome shotgun (WGS) entry which is preliminary data.</text>
</comment>
<name>A0A9W5TDQ6_BABOV</name>
<dbReference type="Proteomes" id="UP001057455">
    <property type="component" value="Unassembled WGS sequence"/>
</dbReference>